<name>A0A915K258_ROMCU</name>
<evidence type="ECO:0000313" key="2">
    <source>
        <dbReference type="WBParaSite" id="nRc.2.0.1.t31898-RA"/>
    </source>
</evidence>
<accession>A0A915K258</accession>
<dbReference type="Proteomes" id="UP000887565">
    <property type="component" value="Unplaced"/>
</dbReference>
<keyword evidence="1" id="KW-1185">Reference proteome</keyword>
<sequence length="210" mass="23559">MTQKAVEEKIKGGGTIIVDVGRRYTVTRFVIRRRLEPKLFFAVSKTAKFCRIASKFASLRSLSSPLFDDSLIILSSVSLDVFIDASQQVARQSTERSLVLRGDKTSVQTATFLVADAGGNFCVLEELSFERVFDGVNWFASTPMEDDEERAMSTCTKASDLVFKFCCDSPKIGSGLEKIKRQENQLINQQVNTSQQNLKKLLLLEWGRNI</sequence>
<protein>
    <submittedName>
        <fullName evidence="2">Uncharacterized protein</fullName>
    </submittedName>
</protein>
<dbReference type="AlphaFoldDB" id="A0A915K258"/>
<dbReference type="WBParaSite" id="nRc.2.0.1.t31898-RA">
    <property type="protein sequence ID" value="nRc.2.0.1.t31898-RA"/>
    <property type="gene ID" value="nRc.2.0.1.g31898"/>
</dbReference>
<proteinExistence type="predicted"/>
<evidence type="ECO:0000313" key="1">
    <source>
        <dbReference type="Proteomes" id="UP000887565"/>
    </source>
</evidence>
<reference evidence="2" key="1">
    <citation type="submission" date="2022-11" db="UniProtKB">
        <authorList>
            <consortium name="WormBaseParasite"/>
        </authorList>
    </citation>
    <scope>IDENTIFICATION</scope>
</reference>
<organism evidence="1 2">
    <name type="scientific">Romanomermis culicivorax</name>
    <name type="common">Nematode worm</name>
    <dbReference type="NCBI Taxonomy" id="13658"/>
    <lineage>
        <taxon>Eukaryota</taxon>
        <taxon>Metazoa</taxon>
        <taxon>Ecdysozoa</taxon>
        <taxon>Nematoda</taxon>
        <taxon>Enoplea</taxon>
        <taxon>Dorylaimia</taxon>
        <taxon>Mermithida</taxon>
        <taxon>Mermithoidea</taxon>
        <taxon>Mermithidae</taxon>
        <taxon>Romanomermis</taxon>
    </lineage>
</organism>